<feature type="region of interest" description="Disordered" evidence="3">
    <location>
        <begin position="85"/>
        <end position="110"/>
    </location>
</feature>
<keyword evidence="2" id="KW-0539">Nucleus</keyword>
<evidence type="ECO:0000313" key="5">
    <source>
        <dbReference type="Proteomes" id="UP000184255"/>
    </source>
</evidence>
<gene>
    <name evidence="4" type="ORF">FMAN_09919</name>
</gene>
<name>A0A1L7TXQ6_FUSMA</name>
<evidence type="ECO:0000256" key="2">
    <source>
        <dbReference type="ARBA" id="ARBA00023242"/>
    </source>
</evidence>
<evidence type="ECO:0008006" key="6">
    <source>
        <dbReference type="Google" id="ProtNLM"/>
    </source>
</evidence>
<reference evidence="5" key="1">
    <citation type="journal article" date="2016" name="Genome Biol. Evol.">
        <title>Comparative 'omics' of the Fusarium fujikuroi species complex highlights differences in genetic potential and metabolite synthesis.</title>
        <authorList>
            <person name="Niehaus E.-M."/>
            <person name="Muensterkoetter M."/>
            <person name="Proctor R.H."/>
            <person name="Brown D.W."/>
            <person name="Sharon A."/>
            <person name="Idan Y."/>
            <person name="Oren-Young L."/>
            <person name="Sieber C.M."/>
            <person name="Novak O."/>
            <person name="Pencik A."/>
            <person name="Tarkowska D."/>
            <person name="Hromadova K."/>
            <person name="Freeman S."/>
            <person name="Maymon M."/>
            <person name="Elazar M."/>
            <person name="Youssef S.A."/>
            <person name="El-Shabrawy E.S.M."/>
            <person name="Shalaby A.B.A."/>
            <person name="Houterman P."/>
            <person name="Brock N.L."/>
            <person name="Burkhardt I."/>
            <person name="Tsavkelova E.A."/>
            <person name="Dickschat J.S."/>
            <person name="Galuszka P."/>
            <person name="Gueldener U."/>
            <person name="Tudzynski B."/>
        </authorList>
    </citation>
    <scope>NUCLEOTIDE SEQUENCE [LARGE SCALE GENOMIC DNA]</scope>
    <source>
        <strain evidence="5">MRC7560</strain>
    </source>
</reference>
<proteinExistence type="predicted"/>
<dbReference type="GO" id="GO:0003700">
    <property type="term" value="F:DNA-binding transcription factor activity"/>
    <property type="evidence" value="ECO:0007669"/>
    <property type="project" value="TreeGrafter"/>
</dbReference>
<keyword evidence="5" id="KW-1185">Reference proteome</keyword>
<dbReference type="EMBL" id="FCQH01000011">
    <property type="protein sequence ID" value="CVL00495.1"/>
    <property type="molecule type" value="Genomic_DNA"/>
</dbReference>
<evidence type="ECO:0000256" key="3">
    <source>
        <dbReference type="SAM" id="MobiDB-lite"/>
    </source>
</evidence>
<sequence>MTLWVVPITRRAKTAVNKLCLTLGYRDGAQDFIRTFARTQDQADSQGSSKITTGMRTVQSQAECKNCTKLGSKCPGFEAKLRWSRKHERARTTSHPEVTTSEQDRSRLPPSTSQAIEMMLSTELPTNVDVAMNEFADISIDPNLSWLTEGPSTWEPTEFGGDTQHIDDTAWDSLHDGELIPTSSLQYDLSCPSNQGIPKAPVHLPTTLIEHWFRFICPMRSTFDSEINYNRQLAWSSWSTSETVFYMMQVMSAACLMTTMPQLRDTLPSLKQQATLAINHAISQVRASLPTKVTSDLVFAVFGLGTSSHWIVTTFPAQQPWLESARELLFMWKLNLAPGDALIHAYFCQALTYWEMLVAAIGRGSMPVKVDQRRKKYHSRLRKAMNLQTTVSDAMCEVETCYDSGPNPFGTRPNSWCGLSNEVISVFGQVLALCRSVCYRDKKNVTLTLETTSNALCDISVALELQRELLAMDFKTLVLLEEAQGYSVETRDNKTPLSHLFQTAEAYRQAALLQLYLTFHDLDTKHKEGQDNSLLANTSPDNAVNVTSGDKTYRARFLASFTLQLVAILEKIPAESGSKFIHPMLYLSAAAGLRFSHLGSQDGSRVENWASFDLTQSASCLLPDLSLDTTNPALASYASIPQLALELSQARCLVWARLGNIQQALPYRASDSICQLVKTIWSEYDNSQPGSTDIHWLEVLRRTGLEMPG</sequence>
<evidence type="ECO:0000256" key="1">
    <source>
        <dbReference type="ARBA" id="ARBA00004123"/>
    </source>
</evidence>
<evidence type="ECO:0000313" key="4">
    <source>
        <dbReference type="EMBL" id="CVL00495.1"/>
    </source>
</evidence>
<dbReference type="Pfam" id="PF11951">
    <property type="entry name" value="Fungal_trans_2"/>
    <property type="match status" value="1"/>
</dbReference>
<comment type="caution">
    <text evidence="4">The sequence shown here is derived from an EMBL/GenBank/DDBJ whole genome shotgun (WGS) entry which is preliminary data.</text>
</comment>
<dbReference type="GO" id="GO:0045944">
    <property type="term" value="P:positive regulation of transcription by RNA polymerase II"/>
    <property type="evidence" value="ECO:0007669"/>
    <property type="project" value="TreeGrafter"/>
</dbReference>
<dbReference type="PANTHER" id="PTHR37534">
    <property type="entry name" value="TRANSCRIPTIONAL ACTIVATOR PROTEIN UGA3"/>
    <property type="match status" value="1"/>
</dbReference>
<dbReference type="GO" id="GO:0005634">
    <property type="term" value="C:nucleus"/>
    <property type="evidence" value="ECO:0007669"/>
    <property type="project" value="UniProtKB-SubCell"/>
</dbReference>
<dbReference type="GO" id="GO:0000976">
    <property type="term" value="F:transcription cis-regulatory region binding"/>
    <property type="evidence" value="ECO:0007669"/>
    <property type="project" value="TreeGrafter"/>
</dbReference>
<dbReference type="PANTHER" id="PTHR37534:SF11">
    <property type="entry name" value="ZN(II)2CYS6 TRANSCRIPTION FACTOR (EUROFUNG)"/>
    <property type="match status" value="1"/>
</dbReference>
<dbReference type="InterPro" id="IPR021858">
    <property type="entry name" value="Fun_TF"/>
</dbReference>
<comment type="subcellular location">
    <subcellularLocation>
        <location evidence="1">Nucleus</location>
    </subcellularLocation>
</comment>
<dbReference type="VEuPathDB" id="FungiDB:FMAN_09919"/>
<accession>A0A1L7TXQ6</accession>
<dbReference type="AlphaFoldDB" id="A0A1L7TXQ6"/>
<protein>
    <recommendedName>
        <fullName evidence="6">Zn(2)-C6 fungal-type domain-containing protein</fullName>
    </recommendedName>
</protein>
<dbReference type="Proteomes" id="UP000184255">
    <property type="component" value="Unassembled WGS sequence"/>
</dbReference>
<organism evidence="4 5">
    <name type="scientific">Fusarium mangiferae</name>
    <name type="common">Mango malformation disease fungus</name>
    <dbReference type="NCBI Taxonomy" id="192010"/>
    <lineage>
        <taxon>Eukaryota</taxon>
        <taxon>Fungi</taxon>
        <taxon>Dikarya</taxon>
        <taxon>Ascomycota</taxon>
        <taxon>Pezizomycotina</taxon>
        <taxon>Sordariomycetes</taxon>
        <taxon>Hypocreomycetidae</taxon>
        <taxon>Hypocreales</taxon>
        <taxon>Nectriaceae</taxon>
        <taxon>Fusarium</taxon>
        <taxon>Fusarium fujikuroi species complex</taxon>
    </lineage>
</organism>
<dbReference type="RefSeq" id="XP_041686405.1">
    <property type="nucleotide sequence ID" value="XM_041820535.1"/>
</dbReference>
<dbReference type="GeneID" id="65089176"/>